<comment type="catalytic activity">
    <reaction evidence="7">
        <text>a medium-chain fatty acyl-CoA + H2O = a medium-chain fatty acid + CoA + H(+)</text>
        <dbReference type="Rhea" id="RHEA:68184"/>
        <dbReference type="ChEBI" id="CHEBI:15377"/>
        <dbReference type="ChEBI" id="CHEBI:15378"/>
        <dbReference type="ChEBI" id="CHEBI:57287"/>
        <dbReference type="ChEBI" id="CHEBI:59558"/>
        <dbReference type="ChEBI" id="CHEBI:90546"/>
    </reaction>
</comment>
<sequence length="146" mass="15587">MDQARRAFLMNDFRQAFTAHLGFEALDAAEGHFASTVALTPALLQQDGLAHAGVVATLADHTAGYAAYTLVGPESRILTVEFKINFLKPAAGAALYCQAQVISRGRTILPAESAVWAVNADGDRKLAAKAMVTLMVVPTESLRRES</sequence>
<dbReference type="EMBL" id="CP002085">
    <property type="protein sequence ID" value="ADK83701.1"/>
    <property type="molecule type" value="Genomic_DNA"/>
</dbReference>
<evidence type="ECO:0000256" key="1">
    <source>
        <dbReference type="ARBA" id="ARBA00022801"/>
    </source>
</evidence>
<evidence type="ECO:0000256" key="7">
    <source>
        <dbReference type="ARBA" id="ARBA00048062"/>
    </source>
</evidence>
<dbReference type="eggNOG" id="COG2050">
    <property type="taxonomic scope" value="Bacteria"/>
</dbReference>
<dbReference type="PANTHER" id="PTHR43240:SF20">
    <property type="entry name" value="MEDIUM_LONG-CHAIN ACYL-COA THIOESTERASE YIGI"/>
    <property type="match status" value="1"/>
</dbReference>
<keyword evidence="1" id="KW-0378">Hydrolase</keyword>
<dbReference type="OrthoDB" id="5297685at2"/>
<name>E1QDR5_DESB2</name>
<dbReference type="CDD" id="cd03443">
    <property type="entry name" value="PaaI_thioesterase"/>
    <property type="match status" value="1"/>
</dbReference>
<evidence type="ECO:0000256" key="3">
    <source>
        <dbReference type="ARBA" id="ARBA00036002"/>
    </source>
</evidence>
<organism evidence="9 10">
    <name type="scientific">Desulfarculus baarsii (strain ATCC 33931 / DSM 2075 / LMG 7858 / VKM B-1802 / 2st14)</name>
    <dbReference type="NCBI Taxonomy" id="644282"/>
    <lineage>
        <taxon>Bacteria</taxon>
        <taxon>Pseudomonadati</taxon>
        <taxon>Thermodesulfobacteriota</taxon>
        <taxon>Desulfarculia</taxon>
        <taxon>Desulfarculales</taxon>
        <taxon>Desulfarculaceae</taxon>
        <taxon>Desulfarculus</taxon>
    </lineage>
</organism>
<dbReference type="GO" id="GO:0047617">
    <property type="term" value="F:fatty acyl-CoA hydrolase activity"/>
    <property type="evidence" value="ECO:0007669"/>
    <property type="project" value="UniProtKB-EC"/>
</dbReference>
<evidence type="ECO:0000313" key="10">
    <source>
        <dbReference type="Proteomes" id="UP000009047"/>
    </source>
</evidence>
<dbReference type="NCBIfam" id="TIGR00369">
    <property type="entry name" value="unchar_dom_1"/>
    <property type="match status" value="1"/>
</dbReference>
<evidence type="ECO:0000256" key="6">
    <source>
        <dbReference type="ARBA" id="ARBA00040062"/>
    </source>
</evidence>
<dbReference type="Proteomes" id="UP000009047">
    <property type="component" value="Chromosome"/>
</dbReference>
<evidence type="ECO:0000256" key="2">
    <source>
        <dbReference type="ARBA" id="ARBA00035880"/>
    </source>
</evidence>
<dbReference type="SUPFAM" id="SSF54637">
    <property type="entry name" value="Thioesterase/thiol ester dehydrase-isomerase"/>
    <property type="match status" value="1"/>
</dbReference>
<dbReference type="HOGENOM" id="CLU_089876_5_1_7"/>
<comment type="catalytic activity">
    <reaction evidence="3">
        <text>a long-chain fatty acyl-CoA + H2O = a long-chain fatty acid + CoA + H(+)</text>
        <dbReference type="Rhea" id="RHEA:67680"/>
        <dbReference type="ChEBI" id="CHEBI:15377"/>
        <dbReference type="ChEBI" id="CHEBI:15378"/>
        <dbReference type="ChEBI" id="CHEBI:57287"/>
        <dbReference type="ChEBI" id="CHEBI:57560"/>
        <dbReference type="ChEBI" id="CHEBI:83139"/>
    </reaction>
</comment>
<dbReference type="KEGG" id="dbr:Deba_0325"/>
<reference evidence="9 10" key="1">
    <citation type="journal article" date="2010" name="Stand. Genomic Sci.">
        <title>Complete genome sequence of Desulfarculus baarsii type strain (2st14).</title>
        <authorList>
            <person name="Sun H."/>
            <person name="Spring S."/>
            <person name="Lapidus A."/>
            <person name="Davenport K."/>
            <person name="Del Rio T.G."/>
            <person name="Tice H."/>
            <person name="Nolan M."/>
            <person name="Copeland A."/>
            <person name="Cheng J.F."/>
            <person name="Lucas S."/>
            <person name="Tapia R."/>
            <person name="Goodwin L."/>
            <person name="Pitluck S."/>
            <person name="Ivanova N."/>
            <person name="Pagani I."/>
            <person name="Mavromatis K."/>
            <person name="Ovchinnikova G."/>
            <person name="Pati A."/>
            <person name="Chen A."/>
            <person name="Palaniappan K."/>
            <person name="Hauser L."/>
            <person name="Chang Y.J."/>
            <person name="Jeffries C.D."/>
            <person name="Detter J.C."/>
            <person name="Han C."/>
            <person name="Rohde M."/>
            <person name="Brambilla E."/>
            <person name="Goker M."/>
            <person name="Woyke T."/>
            <person name="Bristow J."/>
            <person name="Eisen J.A."/>
            <person name="Markowitz V."/>
            <person name="Hugenholtz P."/>
            <person name="Kyrpides N.C."/>
            <person name="Klenk H.P."/>
            <person name="Land M."/>
        </authorList>
    </citation>
    <scope>NUCLEOTIDE SEQUENCE [LARGE SCALE GENOMIC DNA]</scope>
    <source>
        <strain evidence="10">ATCC 33931 / DSM 2075 / LMG 7858 / VKM B-1802 / 2st14</strain>
    </source>
</reference>
<dbReference type="STRING" id="644282.Deba_0325"/>
<dbReference type="AlphaFoldDB" id="E1QDR5"/>
<gene>
    <name evidence="9" type="ordered locus">Deba_0325</name>
</gene>
<evidence type="ECO:0000313" key="9">
    <source>
        <dbReference type="EMBL" id="ADK83701.1"/>
    </source>
</evidence>
<dbReference type="EC" id="3.1.2.20" evidence="5"/>
<dbReference type="InterPro" id="IPR029069">
    <property type="entry name" value="HotDog_dom_sf"/>
</dbReference>
<keyword evidence="10" id="KW-1185">Reference proteome</keyword>
<feature type="domain" description="Thioesterase" evidence="8">
    <location>
        <begin position="48"/>
        <end position="117"/>
    </location>
</feature>
<dbReference type="RefSeq" id="WP_013257157.1">
    <property type="nucleotide sequence ID" value="NC_014365.1"/>
</dbReference>
<evidence type="ECO:0000256" key="4">
    <source>
        <dbReference type="ARBA" id="ARBA00038381"/>
    </source>
</evidence>
<comment type="similarity">
    <text evidence="4">Belongs to the YigI thioesterase family.</text>
</comment>
<protein>
    <recommendedName>
        <fullName evidence="6">Medium/long-chain acyl-CoA thioesterase YigI</fullName>
        <ecNumber evidence="5">3.1.2.20</ecNumber>
    </recommendedName>
</protein>
<dbReference type="Gene3D" id="3.10.129.10">
    <property type="entry name" value="Hotdog Thioesterase"/>
    <property type="match status" value="1"/>
</dbReference>
<evidence type="ECO:0000259" key="8">
    <source>
        <dbReference type="Pfam" id="PF03061"/>
    </source>
</evidence>
<proteinExistence type="inferred from homology"/>
<accession>E1QDR5</accession>
<dbReference type="InterPro" id="IPR006683">
    <property type="entry name" value="Thioestr_dom"/>
</dbReference>
<dbReference type="PANTHER" id="PTHR43240">
    <property type="entry name" value="1,4-DIHYDROXY-2-NAPHTHOYL-COA THIOESTERASE 1"/>
    <property type="match status" value="1"/>
</dbReference>
<dbReference type="InterPro" id="IPR003736">
    <property type="entry name" value="PAAI_dom"/>
</dbReference>
<comment type="catalytic activity">
    <reaction evidence="2">
        <text>a fatty acyl-CoA + H2O = a fatty acid + CoA + H(+)</text>
        <dbReference type="Rhea" id="RHEA:16781"/>
        <dbReference type="ChEBI" id="CHEBI:15377"/>
        <dbReference type="ChEBI" id="CHEBI:15378"/>
        <dbReference type="ChEBI" id="CHEBI:28868"/>
        <dbReference type="ChEBI" id="CHEBI:57287"/>
        <dbReference type="ChEBI" id="CHEBI:77636"/>
        <dbReference type="EC" id="3.1.2.20"/>
    </reaction>
</comment>
<evidence type="ECO:0000256" key="5">
    <source>
        <dbReference type="ARBA" id="ARBA00038894"/>
    </source>
</evidence>
<dbReference type="Pfam" id="PF03061">
    <property type="entry name" value="4HBT"/>
    <property type="match status" value="1"/>
</dbReference>